<evidence type="ECO:0000313" key="3">
    <source>
        <dbReference type="Proteomes" id="UP000006565"/>
    </source>
</evidence>
<dbReference type="GeneID" id="9742597"/>
<evidence type="ECO:0008006" key="4">
    <source>
        <dbReference type="Google" id="ProtNLM"/>
    </source>
</evidence>
<dbReference type="KEGG" id="mpi:Mpet_0156"/>
<dbReference type="EMBL" id="CP002117">
    <property type="protein sequence ID" value="ADN34934.1"/>
    <property type="molecule type" value="Genomic_DNA"/>
</dbReference>
<dbReference type="OrthoDB" id="313603at2157"/>
<accession>E1RE43</accession>
<feature type="transmembrane region" description="Helical" evidence="1">
    <location>
        <begin position="31"/>
        <end position="48"/>
    </location>
</feature>
<reference evidence="2 3" key="1">
    <citation type="journal article" date="2010" name="Stand. Genomic Sci.">
        <title>Complete genome sequence of Methanoplanus petrolearius type strain (SEBR 4847).</title>
        <authorList>
            <person name="Brambilla E."/>
            <person name="Djao O.D."/>
            <person name="Daligault H."/>
            <person name="Lapidus A."/>
            <person name="Lucas S."/>
            <person name="Hammon N."/>
            <person name="Nolan M."/>
            <person name="Tice H."/>
            <person name="Cheng J.F."/>
            <person name="Han C."/>
            <person name="Tapia R."/>
            <person name="Goodwin L."/>
            <person name="Pitluck S."/>
            <person name="Liolios K."/>
            <person name="Ivanova N."/>
            <person name="Mavromatis K."/>
            <person name="Mikhailova N."/>
            <person name="Pati A."/>
            <person name="Chen A."/>
            <person name="Palaniappan K."/>
            <person name="Land M."/>
            <person name="Hauser L."/>
            <person name="Chang Y.J."/>
            <person name="Jeffries C.D."/>
            <person name="Rohde M."/>
            <person name="Spring S."/>
            <person name="Sikorski J."/>
            <person name="Goker M."/>
            <person name="Woyke T."/>
            <person name="Bristow J."/>
            <person name="Eisen J.A."/>
            <person name="Markowitz V."/>
            <person name="Hugenholtz P."/>
            <person name="Kyrpides N.C."/>
            <person name="Klenk H.P."/>
        </authorList>
    </citation>
    <scope>NUCLEOTIDE SEQUENCE [LARGE SCALE GENOMIC DNA]</scope>
    <source>
        <strain evidence="3">DSM 11571 / OCM 486 / SEBR 4847</strain>
    </source>
</reference>
<dbReference type="Pfam" id="PF09997">
    <property type="entry name" value="DUF2238"/>
    <property type="match status" value="1"/>
</dbReference>
<feature type="transmembrane region" description="Helical" evidence="1">
    <location>
        <begin position="164"/>
        <end position="185"/>
    </location>
</feature>
<gene>
    <name evidence="2" type="ordered locus">Mpet_0156</name>
</gene>
<dbReference type="InterPro" id="IPR014509">
    <property type="entry name" value="YjdF-like"/>
</dbReference>
<dbReference type="eggNOG" id="arCOG04662">
    <property type="taxonomic scope" value="Archaea"/>
</dbReference>
<evidence type="ECO:0000256" key="1">
    <source>
        <dbReference type="SAM" id="Phobius"/>
    </source>
</evidence>
<dbReference type="HOGENOM" id="CLU_070751_3_0_2"/>
<organism evidence="2 3">
    <name type="scientific">Methanolacinia petrolearia (strain DSM 11571 / OCM 486 / SEBR 4847)</name>
    <name type="common">Methanoplanus petrolearius</name>
    <dbReference type="NCBI Taxonomy" id="679926"/>
    <lineage>
        <taxon>Archaea</taxon>
        <taxon>Methanobacteriati</taxon>
        <taxon>Methanobacteriota</taxon>
        <taxon>Stenosarchaea group</taxon>
        <taxon>Methanomicrobia</taxon>
        <taxon>Methanomicrobiales</taxon>
        <taxon>Methanomicrobiaceae</taxon>
        <taxon>Methanolacinia</taxon>
    </lineage>
</organism>
<dbReference type="AlphaFoldDB" id="E1RE43"/>
<evidence type="ECO:0000313" key="2">
    <source>
        <dbReference type="EMBL" id="ADN34934.1"/>
    </source>
</evidence>
<dbReference type="Proteomes" id="UP000006565">
    <property type="component" value="Chromosome"/>
</dbReference>
<feature type="transmembrane region" description="Helical" evidence="1">
    <location>
        <begin position="91"/>
        <end position="111"/>
    </location>
</feature>
<dbReference type="RefSeq" id="WP_013328113.1">
    <property type="nucleotide sequence ID" value="NC_014507.1"/>
</dbReference>
<proteinExistence type="predicted"/>
<protein>
    <recommendedName>
        <fullName evidence="4">DUF2238 domain-containing protein</fullName>
    </recommendedName>
</protein>
<keyword evidence="1" id="KW-0812">Transmembrane</keyword>
<name>E1RE43_METP4</name>
<keyword evidence="3" id="KW-1185">Reference proteome</keyword>
<sequence length="224" mass="25908">MKIKPGKIITLILQVLIVLIIVASFYTGDYFFAIGGVFAFFLTIVPYIVEKEFCLVIPWWLTFLIVLSLYIHLAGEYYSWYILFYPYYDKFAHTISGITVGLLGFTAVLLIDRYTENNFNRPLIIFMIFMLTMAFGALWEIIEFTMDTFFLYGDPMQHGNTDTMLDMIFVMFGAIIVAALGNFYLRKMSKLDLSQLLAGNPDLERYAHPAEEKAKNDAEEHRDQ</sequence>
<feature type="transmembrane region" description="Helical" evidence="1">
    <location>
        <begin position="7"/>
        <end position="25"/>
    </location>
</feature>
<feature type="transmembrane region" description="Helical" evidence="1">
    <location>
        <begin position="53"/>
        <end position="71"/>
    </location>
</feature>
<keyword evidence="1" id="KW-1133">Transmembrane helix</keyword>
<keyword evidence="1" id="KW-0472">Membrane</keyword>
<feature type="transmembrane region" description="Helical" evidence="1">
    <location>
        <begin position="123"/>
        <end position="142"/>
    </location>
</feature>